<evidence type="ECO:0000259" key="1">
    <source>
        <dbReference type="Pfam" id="PF12146"/>
    </source>
</evidence>
<dbReference type="STRING" id="1666911.HLUCCA11_05610"/>
<comment type="caution">
    <text evidence="2">The sequence shown here is derived from an EMBL/GenBank/DDBJ whole genome shotgun (WGS) entry which is preliminary data.</text>
</comment>
<dbReference type="SUPFAM" id="SSF53474">
    <property type="entry name" value="alpha/beta-Hydrolases"/>
    <property type="match status" value="1"/>
</dbReference>
<name>A0A0P8DIP8_9CYAN</name>
<dbReference type="Gene3D" id="3.40.50.1820">
    <property type="entry name" value="alpha/beta hydrolase"/>
    <property type="match status" value="1"/>
</dbReference>
<organism evidence="2 3">
    <name type="scientific">Phormidesmis priestleyi Ana</name>
    <dbReference type="NCBI Taxonomy" id="1666911"/>
    <lineage>
        <taxon>Bacteria</taxon>
        <taxon>Bacillati</taxon>
        <taxon>Cyanobacteriota</taxon>
        <taxon>Cyanophyceae</taxon>
        <taxon>Leptolyngbyales</taxon>
        <taxon>Leptolyngbyaceae</taxon>
        <taxon>Phormidesmis</taxon>
    </lineage>
</organism>
<dbReference type="InterPro" id="IPR029058">
    <property type="entry name" value="AB_hydrolase_fold"/>
</dbReference>
<reference evidence="2 3" key="1">
    <citation type="submission" date="2015-09" db="EMBL/GenBank/DDBJ databases">
        <title>Identification and resolution of microdiversity through metagenomic sequencing of parallel consortia.</title>
        <authorList>
            <person name="Nelson W.C."/>
            <person name="Romine M.F."/>
            <person name="Lindemann S.R."/>
        </authorList>
    </citation>
    <scope>NUCLEOTIDE SEQUENCE [LARGE SCALE GENOMIC DNA]</scope>
    <source>
        <strain evidence="2">Ana</strain>
    </source>
</reference>
<dbReference type="AlphaFoldDB" id="A0A0P8DIP8"/>
<dbReference type="InterPro" id="IPR022742">
    <property type="entry name" value="Hydrolase_4"/>
</dbReference>
<dbReference type="Pfam" id="PF12146">
    <property type="entry name" value="Hydrolase_4"/>
    <property type="match status" value="1"/>
</dbReference>
<sequence length="306" mass="34211">MAQPDYILYAQHGWADVDRGIGQLAKQVASPNARVVVPNLGFLNTWIRIAPLIDRVEAIAQQTQAQHAPTPIRIVGHSMGGLIWLEVLARHPEWWPLVESLVLVASPVGGADLSRMIDPLSLGIGIARDLGTNRRAIAEKIAAEVPTLIIAGNYDAGSDGIVPVECTKFHRASYVEINNINHARMKQHPAVASIIQQFWQNTSCLCVPEPIESYCDKVIRHLQNIPGITDAHYRGFTRSEVWAYLPHHLVLRTWRSRLNIHHVFLSNSMGDCLFAGFVGWPHTEELYQSLAQIRAHSYHLERDGCK</sequence>
<evidence type="ECO:0000313" key="3">
    <source>
        <dbReference type="Proteomes" id="UP000050465"/>
    </source>
</evidence>
<dbReference type="PATRIC" id="fig|1666911.3.peg.3328"/>
<proteinExistence type="predicted"/>
<dbReference type="PANTHER" id="PTHR37946:SF1">
    <property type="entry name" value="SLL1969 PROTEIN"/>
    <property type="match status" value="1"/>
</dbReference>
<dbReference type="PANTHER" id="PTHR37946">
    <property type="entry name" value="SLL1969 PROTEIN"/>
    <property type="match status" value="1"/>
</dbReference>
<accession>A0A0P8DIP8</accession>
<keyword evidence="2" id="KW-0378">Hydrolase</keyword>
<dbReference type="Proteomes" id="UP000050465">
    <property type="component" value="Unassembled WGS sequence"/>
</dbReference>
<dbReference type="GO" id="GO:0016787">
    <property type="term" value="F:hydrolase activity"/>
    <property type="evidence" value="ECO:0007669"/>
    <property type="project" value="UniProtKB-KW"/>
</dbReference>
<protein>
    <submittedName>
        <fullName evidence="2">Uncharacterized protein with an alpha/beta hydrolase fold</fullName>
    </submittedName>
</protein>
<evidence type="ECO:0000313" key="2">
    <source>
        <dbReference type="EMBL" id="KPQ36644.1"/>
    </source>
</evidence>
<feature type="domain" description="Serine aminopeptidase S33" evidence="1">
    <location>
        <begin position="52"/>
        <end position="111"/>
    </location>
</feature>
<dbReference type="EMBL" id="LJZR01000005">
    <property type="protein sequence ID" value="KPQ36644.1"/>
    <property type="molecule type" value="Genomic_DNA"/>
</dbReference>
<gene>
    <name evidence="2" type="ORF">HLUCCA11_05610</name>
</gene>